<dbReference type="EMBL" id="QGTL01000004">
    <property type="protein sequence ID" value="PWV76068.1"/>
    <property type="molecule type" value="Genomic_DNA"/>
</dbReference>
<dbReference type="PANTHER" id="PTHR35569:SF1">
    <property type="entry name" value="CYANAMIDE HYDRATASE DDI2-RELATED"/>
    <property type="match status" value="1"/>
</dbReference>
<evidence type="ECO:0000313" key="2">
    <source>
        <dbReference type="EMBL" id="PWV76068.1"/>
    </source>
</evidence>
<name>A0A317NQV8_9NOCA</name>
<accession>A0A317NQV8</accession>
<reference evidence="2 3" key="1">
    <citation type="submission" date="2018-05" db="EMBL/GenBank/DDBJ databases">
        <title>Genomic Encyclopedia of Type Strains, Phase IV (KMG-IV): sequencing the most valuable type-strain genomes for metagenomic binning, comparative biology and taxonomic classification.</title>
        <authorList>
            <person name="Goeker M."/>
        </authorList>
    </citation>
    <scope>NUCLEOTIDE SEQUENCE [LARGE SCALE GENOMIC DNA]</scope>
    <source>
        <strain evidence="2 3">DSM 44717</strain>
    </source>
</reference>
<dbReference type="CDD" id="cd00077">
    <property type="entry name" value="HDc"/>
    <property type="match status" value="1"/>
</dbReference>
<evidence type="ECO:0000259" key="1">
    <source>
        <dbReference type="Pfam" id="PF01966"/>
    </source>
</evidence>
<evidence type="ECO:0000313" key="3">
    <source>
        <dbReference type="Proteomes" id="UP000246410"/>
    </source>
</evidence>
<dbReference type="InterPro" id="IPR003607">
    <property type="entry name" value="HD/PDEase_dom"/>
</dbReference>
<sequence length="251" mass="26971">MPIATPTLDWDWATRSGGNLTAAERRALTVGLVRVVPALVPGRIRQALGRRGAGRLDLNEVRLPDTALARAAEIEAREHLSDTLLAHSFRTYFFARALAELDGVAYDDEIAYVASLLHDLKLETPTPGRCFAVVGGESAHGFALRHGAPAKRAEAIGAAIAAHLNPDAAENLGDPGGFVSAGASVDVLGRRLADLAPDWVEDLLVRHPRQDFKRQLVARFTAEAAAVPDGRIHWLNSTGFLQLIKLAPFAE</sequence>
<protein>
    <recommendedName>
        <fullName evidence="1">HD domain-containing protein</fullName>
    </recommendedName>
</protein>
<dbReference type="SUPFAM" id="SSF109604">
    <property type="entry name" value="HD-domain/PDEase-like"/>
    <property type="match status" value="1"/>
</dbReference>
<proteinExistence type="predicted"/>
<dbReference type="Proteomes" id="UP000246410">
    <property type="component" value="Unassembled WGS sequence"/>
</dbReference>
<dbReference type="InterPro" id="IPR006674">
    <property type="entry name" value="HD_domain"/>
</dbReference>
<dbReference type="Gene3D" id="1.10.3210.10">
    <property type="entry name" value="Hypothetical protein af1432"/>
    <property type="match status" value="1"/>
</dbReference>
<feature type="domain" description="HD" evidence="1">
    <location>
        <begin position="85"/>
        <end position="168"/>
    </location>
</feature>
<dbReference type="Pfam" id="PF01966">
    <property type="entry name" value="HD"/>
    <property type="match status" value="1"/>
</dbReference>
<dbReference type="AlphaFoldDB" id="A0A317NQV8"/>
<organism evidence="2 3">
    <name type="scientific">Nocardia neocaledoniensis</name>
    <dbReference type="NCBI Taxonomy" id="236511"/>
    <lineage>
        <taxon>Bacteria</taxon>
        <taxon>Bacillati</taxon>
        <taxon>Actinomycetota</taxon>
        <taxon>Actinomycetes</taxon>
        <taxon>Mycobacteriales</taxon>
        <taxon>Nocardiaceae</taxon>
        <taxon>Nocardia</taxon>
    </lineage>
</organism>
<comment type="caution">
    <text evidence="2">The sequence shown here is derived from an EMBL/GenBank/DDBJ whole genome shotgun (WGS) entry which is preliminary data.</text>
</comment>
<gene>
    <name evidence="2" type="ORF">DFR69_104170</name>
</gene>
<dbReference type="RefSeq" id="WP_110037740.1">
    <property type="nucleotide sequence ID" value="NZ_QGTL01000004.1"/>
</dbReference>
<dbReference type="PANTHER" id="PTHR35569">
    <property type="entry name" value="CYANAMIDE HYDRATASE DDI2-RELATED"/>
    <property type="match status" value="1"/>
</dbReference>
<keyword evidence="3" id="KW-1185">Reference proteome</keyword>